<comment type="caution">
    <text evidence="10">The sequence shown here is derived from an EMBL/GenBank/DDBJ whole genome shotgun (WGS) entry which is preliminary data.</text>
</comment>
<reference evidence="10 11" key="1">
    <citation type="submission" date="2020-07" db="EMBL/GenBank/DDBJ databases">
        <title>Molecular and genomic characterization of Streptococcus porcinus isolated from diseased swine in Brazil.</title>
        <authorList>
            <person name="Moreno L.Z."/>
            <person name="Matajira C.E.C."/>
            <person name="Poor A.P."/>
            <person name="Dutra M.C."/>
            <person name="Moreno A.M."/>
        </authorList>
    </citation>
    <scope>NUCLEOTIDE SEQUENCE [LARGE SCALE GENOMIC DNA]</scope>
    <source>
        <strain evidence="10 11">SP0816-2</strain>
    </source>
</reference>
<dbReference type="NCBIfam" id="NF010156">
    <property type="entry name" value="PRK13635.1"/>
    <property type="match status" value="1"/>
</dbReference>
<dbReference type="InterPro" id="IPR050095">
    <property type="entry name" value="ECF_ABC_transporter_ATP-bd"/>
</dbReference>
<dbReference type="NCBIfam" id="TIGR04520">
    <property type="entry name" value="ECF_ATPase_1"/>
    <property type="match status" value="1"/>
</dbReference>
<evidence type="ECO:0000313" key="11">
    <source>
        <dbReference type="Proteomes" id="UP000524462"/>
    </source>
</evidence>
<dbReference type="NCBIfam" id="NF010167">
    <property type="entry name" value="PRK13648.1"/>
    <property type="match status" value="1"/>
</dbReference>
<proteinExistence type="inferred from homology"/>
<dbReference type="AlphaFoldDB" id="A0A7V9WQJ9"/>
<dbReference type="FunFam" id="3.40.50.300:FF:000224">
    <property type="entry name" value="Energy-coupling factor transporter ATP-binding protein EcfA"/>
    <property type="match status" value="1"/>
</dbReference>
<keyword evidence="4" id="KW-1003">Cell membrane</keyword>
<dbReference type="RefSeq" id="WP_181459598.1">
    <property type="nucleotide sequence ID" value="NZ_JACEGE010000003.1"/>
</dbReference>
<accession>A0A7V9WQJ9</accession>
<dbReference type="CDD" id="cd03225">
    <property type="entry name" value="ABC_cobalt_CbiO_domain1"/>
    <property type="match status" value="1"/>
</dbReference>
<dbReference type="Pfam" id="PF00005">
    <property type="entry name" value="ABC_tran"/>
    <property type="match status" value="1"/>
</dbReference>
<dbReference type="SMART" id="SM00382">
    <property type="entry name" value="AAA"/>
    <property type="match status" value="1"/>
</dbReference>
<dbReference type="GO" id="GO:0005524">
    <property type="term" value="F:ATP binding"/>
    <property type="evidence" value="ECO:0007669"/>
    <property type="project" value="UniProtKB-KW"/>
</dbReference>
<dbReference type="GO" id="GO:0016887">
    <property type="term" value="F:ATP hydrolysis activity"/>
    <property type="evidence" value="ECO:0007669"/>
    <property type="project" value="InterPro"/>
</dbReference>
<evidence type="ECO:0000256" key="5">
    <source>
        <dbReference type="ARBA" id="ARBA00022741"/>
    </source>
</evidence>
<evidence type="ECO:0000256" key="4">
    <source>
        <dbReference type="ARBA" id="ARBA00022475"/>
    </source>
</evidence>
<dbReference type="EMBL" id="JACEGE010000003">
    <property type="protein sequence ID" value="MBA2795219.1"/>
    <property type="molecule type" value="Genomic_DNA"/>
</dbReference>
<comment type="subcellular location">
    <subcellularLocation>
        <location evidence="1">Cell membrane</location>
        <topology evidence="1">Peripheral membrane protein</topology>
    </subcellularLocation>
</comment>
<evidence type="ECO:0000256" key="6">
    <source>
        <dbReference type="ARBA" id="ARBA00022840"/>
    </source>
</evidence>
<evidence type="ECO:0000259" key="9">
    <source>
        <dbReference type="PROSITE" id="PS50893"/>
    </source>
</evidence>
<sequence length="279" mass="31219">MSNIIEVKNIKFKYQENQENYTLNDVSFHVKRGEWLSIIGHNGSGKSTSVRLLNGLLVAESGSIQVDGDYLTEANVWEIREKIGMVFQNPDNQFVGATVEDDVAFGLENKGVPHEEMVERVDQALKLVGMAEFKTQEPARLSGGQKQRVAIAGAIAMRPMIIILDESTSMLDPKGRIELIKTIQSIRKDYQLTVISITHDLDEVELSDRVLVMKNGQVESSSTPKELFSRGEELLGLGLDVPFTSTVTKGLIEDGYDLDKAYLTEKELENQLWQLISKM</sequence>
<dbReference type="PROSITE" id="PS50893">
    <property type="entry name" value="ABC_TRANSPORTER_2"/>
    <property type="match status" value="1"/>
</dbReference>
<gene>
    <name evidence="10" type="ORF">H1B29_01745</name>
</gene>
<dbReference type="InterPro" id="IPR003593">
    <property type="entry name" value="AAA+_ATPase"/>
</dbReference>
<dbReference type="InterPro" id="IPR027417">
    <property type="entry name" value="P-loop_NTPase"/>
</dbReference>
<dbReference type="GO" id="GO:0032217">
    <property type="term" value="F:riboflavin transmembrane transporter activity"/>
    <property type="evidence" value="ECO:0007669"/>
    <property type="project" value="UniProtKB-ARBA"/>
</dbReference>
<evidence type="ECO:0000256" key="3">
    <source>
        <dbReference type="ARBA" id="ARBA00022448"/>
    </source>
</evidence>
<dbReference type="InterPro" id="IPR017871">
    <property type="entry name" value="ABC_transporter-like_CS"/>
</dbReference>
<keyword evidence="5" id="KW-0547">Nucleotide-binding</keyword>
<dbReference type="InterPro" id="IPR015856">
    <property type="entry name" value="ABC_transpr_CbiO/EcfA_su"/>
</dbReference>
<dbReference type="Gene3D" id="3.40.50.300">
    <property type="entry name" value="P-loop containing nucleotide triphosphate hydrolases"/>
    <property type="match status" value="1"/>
</dbReference>
<dbReference type="PANTHER" id="PTHR43553:SF24">
    <property type="entry name" value="ENERGY-COUPLING FACTOR TRANSPORTER ATP-BINDING PROTEIN ECFA1"/>
    <property type="match status" value="1"/>
</dbReference>
<evidence type="ECO:0000313" key="10">
    <source>
        <dbReference type="EMBL" id="MBA2795219.1"/>
    </source>
</evidence>
<protein>
    <submittedName>
        <fullName evidence="10">Energy-coupling factor transporter ATPase</fullName>
    </submittedName>
</protein>
<dbReference type="PANTHER" id="PTHR43553">
    <property type="entry name" value="HEAVY METAL TRANSPORTER"/>
    <property type="match status" value="1"/>
</dbReference>
<feature type="domain" description="ABC transporter" evidence="9">
    <location>
        <begin position="5"/>
        <end position="240"/>
    </location>
</feature>
<dbReference type="GO" id="GO:0043190">
    <property type="term" value="C:ATP-binding cassette (ABC) transporter complex"/>
    <property type="evidence" value="ECO:0007669"/>
    <property type="project" value="TreeGrafter"/>
</dbReference>
<comment type="similarity">
    <text evidence="2">Belongs to the ABC transporter superfamily.</text>
</comment>
<evidence type="ECO:0000256" key="1">
    <source>
        <dbReference type="ARBA" id="ARBA00004202"/>
    </source>
</evidence>
<dbReference type="GO" id="GO:0042626">
    <property type="term" value="F:ATPase-coupled transmembrane transporter activity"/>
    <property type="evidence" value="ECO:0007669"/>
    <property type="project" value="TreeGrafter"/>
</dbReference>
<dbReference type="Proteomes" id="UP000524462">
    <property type="component" value="Unassembled WGS sequence"/>
</dbReference>
<evidence type="ECO:0000256" key="7">
    <source>
        <dbReference type="ARBA" id="ARBA00022967"/>
    </source>
</evidence>
<keyword evidence="3" id="KW-0813">Transport</keyword>
<dbReference type="InterPro" id="IPR003439">
    <property type="entry name" value="ABC_transporter-like_ATP-bd"/>
</dbReference>
<dbReference type="InterPro" id="IPR030947">
    <property type="entry name" value="EcfA_1"/>
</dbReference>
<keyword evidence="6" id="KW-0067">ATP-binding</keyword>
<dbReference type="PROSITE" id="PS00211">
    <property type="entry name" value="ABC_TRANSPORTER_1"/>
    <property type="match status" value="1"/>
</dbReference>
<evidence type="ECO:0000256" key="2">
    <source>
        <dbReference type="ARBA" id="ARBA00005417"/>
    </source>
</evidence>
<keyword evidence="8" id="KW-0472">Membrane</keyword>
<name>A0A7V9WQJ9_STRPO</name>
<dbReference type="SUPFAM" id="SSF52540">
    <property type="entry name" value="P-loop containing nucleoside triphosphate hydrolases"/>
    <property type="match status" value="1"/>
</dbReference>
<evidence type="ECO:0000256" key="8">
    <source>
        <dbReference type="ARBA" id="ARBA00023136"/>
    </source>
</evidence>
<organism evidence="10 11">
    <name type="scientific">Streptococcus porcinus</name>
    <dbReference type="NCBI Taxonomy" id="1340"/>
    <lineage>
        <taxon>Bacteria</taxon>
        <taxon>Bacillati</taxon>
        <taxon>Bacillota</taxon>
        <taxon>Bacilli</taxon>
        <taxon>Lactobacillales</taxon>
        <taxon>Streptococcaceae</taxon>
        <taxon>Streptococcus</taxon>
    </lineage>
</organism>
<keyword evidence="7" id="KW-1278">Translocase</keyword>